<dbReference type="Pfam" id="PF00072">
    <property type="entry name" value="Response_reg"/>
    <property type="match status" value="1"/>
</dbReference>
<dbReference type="SMART" id="SM00448">
    <property type="entry name" value="REC"/>
    <property type="match status" value="1"/>
</dbReference>
<dbReference type="SUPFAM" id="SSF52172">
    <property type="entry name" value="CheY-like"/>
    <property type="match status" value="1"/>
</dbReference>
<dbReference type="InterPro" id="IPR039420">
    <property type="entry name" value="WalR-like"/>
</dbReference>
<dbReference type="Gene3D" id="6.10.250.690">
    <property type="match status" value="1"/>
</dbReference>
<keyword evidence="2 8" id="KW-0597">Phosphoprotein</keyword>
<feature type="domain" description="Response regulatory" evidence="10">
    <location>
        <begin position="2"/>
        <end position="117"/>
    </location>
</feature>
<evidence type="ECO:0000256" key="6">
    <source>
        <dbReference type="ARBA" id="ARBA00023163"/>
    </source>
</evidence>
<evidence type="ECO:0000259" key="10">
    <source>
        <dbReference type="PROSITE" id="PS50110"/>
    </source>
</evidence>
<dbReference type="GO" id="GO:0006355">
    <property type="term" value="P:regulation of DNA-templated transcription"/>
    <property type="evidence" value="ECO:0007669"/>
    <property type="project" value="InterPro"/>
</dbReference>
<proteinExistence type="predicted"/>
<dbReference type="PROSITE" id="PS50110">
    <property type="entry name" value="RESPONSE_REGULATORY"/>
    <property type="match status" value="1"/>
</dbReference>
<evidence type="ECO:0000256" key="8">
    <source>
        <dbReference type="PROSITE-ProRule" id="PRU00169"/>
    </source>
</evidence>
<dbReference type="InterPro" id="IPR036388">
    <property type="entry name" value="WH-like_DNA-bd_sf"/>
</dbReference>
<dbReference type="SMART" id="SM00862">
    <property type="entry name" value="Trans_reg_C"/>
    <property type="match status" value="1"/>
</dbReference>
<dbReference type="PANTHER" id="PTHR48111">
    <property type="entry name" value="REGULATOR OF RPOS"/>
    <property type="match status" value="1"/>
</dbReference>
<evidence type="ECO:0000256" key="2">
    <source>
        <dbReference type="ARBA" id="ARBA00022553"/>
    </source>
</evidence>
<organism evidence="12 13">
    <name type="scientific">Coprococcus hominis</name>
    <name type="common">ex Liu et al. 2022</name>
    <dbReference type="NCBI Taxonomy" id="2763039"/>
    <lineage>
        <taxon>Bacteria</taxon>
        <taxon>Bacillati</taxon>
        <taxon>Bacillota</taxon>
        <taxon>Clostridia</taxon>
        <taxon>Lachnospirales</taxon>
        <taxon>Lachnospiraceae</taxon>
        <taxon>Coprococcus</taxon>
    </lineage>
</organism>
<keyword evidence="6" id="KW-0804">Transcription</keyword>
<dbReference type="PANTHER" id="PTHR48111:SF22">
    <property type="entry name" value="REGULATOR OF RPOS"/>
    <property type="match status" value="1"/>
</dbReference>
<feature type="domain" description="OmpR/PhoB-type" evidence="11">
    <location>
        <begin position="125"/>
        <end position="223"/>
    </location>
</feature>
<dbReference type="PROSITE" id="PS51755">
    <property type="entry name" value="OMPR_PHOB"/>
    <property type="match status" value="1"/>
</dbReference>
<dbReference type="EMBL" id="JACOOX010000001">
    <property type="protein sequence ID" value="MBC5661617.1"/>
    <property type="molecule type" value="Genomic_DNA"/>
</dbReference>
<name>A0A8I0DTU6_9FIRM</name>
<evidence type="ECO:0000313" key="13">
    <source>
        <dbReference type="Proteomes" id="UP000615234"/>
    </source>
</evidence>
<reference evidence="12 13" key="1">
    <citation type="submission" date="2020-08" db="EMBL/GenBank/DDBJ databases">
        <title>Genome public.</title>
        <authorList>
            <person name="Liu C."/>
            <person name="Sun Q."/>
        </authorList>
    </citation>
    <scope>NUCLEOTIDE SEQUENCE [LARGE SCALE GENOMIC DNA]</scope>
    <source>
        <strain evidence="12 13">NSJ-10</strain>
    </source>
</reference>
<dbReference type="Proteomes" id="UP000615234">
    <property type="component" value="Unassembled WGS sequence"/>
</dbReference>
<dbReference type="InterPro" id="IPR001867">
    <property type="entry name" value="OmpR/PhoB-type_DNA-bd"/>
</dbReference>
<evidence type="ECO:0000256" key="9">
    <source>
        <dbReference type="PROSITE-ProRule" id="PRU01091"/>
    </source>
</evidence>
<gene>
    <name evidence="12" type="ORF">H8S09_01705</name>
</gene>
<evidence type="ECO:0000313" key="12">
    <source>
        <dbReference type="EMBL" id="MBC5661617.1"/>
    </source>
</evidence>
<dbReference type="Gene3D" id="1.10.10.10">
    <property type="entry name" value="Winged helix-like DNA-binding domain superfamily/Winged helix DNA-binding domain"/>
    <property type="match status" value="1"/>
</dbReference>
<dbReference type="GO" id="GO:0032993">
    <property type="term" value="C:protein-DNA complex"/>
    <property type="evidence" value="ECO:0007669"/>
    <property type="project" value="TreeGrafter"/>
</dbReference>
<dbReference type="GO" id="GO:0000976">
    <property type="term" value="F:transcription cis-regulatory region binding"/>
    <property type="evidence" value="ECO:0007669"/>
    <property type="project" value="TreeGrafter"/>
</dbReference>
<dbReference type="Gene3D" id="3.40.50.2300">
    <property type="match status" value="1"/>
</dbReference>
<keyword evidence="4" id="KW-0805">Transcription regulation</keyword>
<protein>
    <recommendedName>
        <fullName evidence="1">Stage 0 sporulation protein A homolog</fullName>
    </recommendedName>
</protein>
<feature type="modified residue" description="4-aspartylphosphate" evidence="8">
    <location>
        <position position="52"/>
    </location>
</feature>
<dbReference type="GO" id="GO:0005829">
    <property type="term" value="C:cytosol"/>
    <property type="evidence" value="ECO:0007669"/>
    <property type="project" value="TreeGrafter"/>
</dbReference>
<dbReference type="Pfam" id="PF00486">
    <property type="entry name" value="Trans_reg_C"/>
    <property type="match status" value="1"/>
</dbReference>
<keyword evidence="13" id="KW-1185">Reference proteome</keyword>
<evidence type="ECO:0000256" key="4">
    <source>
        <dbReference type="ARBA" id="ARBA00023015"/>
    </source>
</evidence>
<evidence type="ECO:0000259" key="11">
    <source>
        <dbReference type="PROSITE" id="PS51755"/>
    </source>
</evidence>
<dbReference type="AlphaFoldDB" id="A0A8I0DTU6"/>
<dbReference type="RefSeq" id="WP_182429547.1">
    <property type="nucleotide sequence ID" value="NZ_JACOOX010000001.1"/>
</dbReference>
<comment type="caution">
    <text evidence="12">The sequence shown here is derived from an EMBL/GenBank/DDBJ whole genome shotgun (WGS) entry which is preliminary data.</text>
</comment>
<comment type="function">
    <text evidence="7">May play the central regulatory role in sporulation. It may be an element of the effector pathway responsible for the activation of sporulation genes in response to nutritional stress. Spo0A may act in concert with spo0H (a sigma factor) to control the expression of some genes that are critical to the sporulation process.</text>
</comment>
<evidence type="ECO:0000256" key="1">
    <source>
        <dbReference type="ARBA" id="ARBA00018672"/>
    </source>
</evidence>
<keyword evidence="3" id="KW-0902">Two-component regulatory system</keyword>
<keyword evidence="5 9" id="KW-0238">DNA-binding</keyword>
<dbReference type="InterPro" id="IPR011006">
    <property type="entry name" value="CheY-like_superfamily"/>
</dbReference>
<evidence type="ECO:0000256" key="7">
    <source>
        <dbReference type="ARBA" id="ARBA00024867"/>
    </source>
</evidence>
<dbReference type="InterPro" id="IPR001789">
    <property type="entry name" value="Sig_transdc_resp-reg_receiver"/>
</dbReference>
<evidence type="ECO:0000256" key="5">
    <source>
        <dbReference type="ARBA" id="ARBA00023125"/>
    </source>
</evidence>
<feature type="DNA-binding region" description="OmpR/PhoB-type" evidence="9">
    <location>
        <begin position="125"/>
        <end position="223"/>
    </location>
</feature>
<dbReference type="CDD" id="cd00383">
    <property type="entry name" value="trans_reg_C"/>
    <property type="match status" value="1"/>
</dbReference>
<dbReference type="GO" id="GO:0000156">
    <property type="term" value="F:phosphorelay response regulator activity"/>
    <property type="evidence" value="ECO:0007669"/>
    <property type="project" value="TreeGrafter"/>
</dbReference>
<evidence type="ECO:0000256" key="3">
    <source>
        <dbReference type="ARBA" id="ARBA00023012"/>
    </source>
</evidence>
<accession>A0A8I0DTU6</accession>
<sequence length="230" mass="26168">MKLLLVEDDTDLGKVLKRQMEAHGITVYLCTTGKQCTELIYSGVDIDIIVLDWMLPDKSGLDILNQLYFDKISIPIIMLTALGTLENKTAAFSLGADDYIVKPFEFDELLARINALYRRSHQIHSFDYSYGDINYLIDSRTIQCDGRSVQLTNRESQLFELLLRSAGKLVSHDEIIEAIWGLNSNVGNGNILNYVYFLRNRLKTVHSRITIKGVYGSGYTLVYEKEESPK</sequence>